<sequence>MVLSAYGDATQLNNSLLPNPGRNKVLQCIGYRFWNAMGSRSSFLA</sequence>
<reference evidence="1" key="1">
    <citation type="submission" date="2014-11" db="EMBL/GenBank/DDBJ databases">
        <authorList>
            <person name="Amaro Gonzalez C."/>
        </authorList>
    </citation>
    <scope>NUCLEOTIDE SEQUENCE</scope>
</reference>
<accession>A0A0E9Q4J5</accession>
<name>A0A0E9Q4J5_ANGAN</name>
<dbReference type="AlphaFoldDB" id="A0A0E9Q4J5"/>
<proteinExistence type="predicted"/>
<organism evidence="1">
    <name type="scientific">Anguilla anguilla</name>
    <name type="common">European freshwater eel</name>
    <name type="synonym">Muraena anguilla</name>
    <dbReference type="NCBI Taxonomy" id="7936"/>
    <lineage>
        <taxon>Eukaryota</taxon>
        <taxon>Metazoa</taxon>
        <taxon>Chordata</taxon>
        <taxon>Craniata</taxon>
        <taxon>Vertebrata</taxon>
        <taxon>Euteleostomi</taxon>
        <taxon>Actinopterygii</taxon>
        <taxon>Neopterygii</taxon>
        <taxon>Teleostei</taxon>
        <taxon>Anguilliformes</taxon>
        <taxon>Anguillidae</taxon>
        <taxon>Anguilla</taxon>
    </lineage>
</organism>
<evidence type="ECO:0000313" key="1">
    <source>
        <dbReference type="EMBL" id="JAH11245.1"/>
    </source>
</evidence>
<reference evidence="1" key="2">
    <citation type="journal article" date="2015" name="Fish Shellfish Immunol.">
        <title>Early steps in the European eel (Anguilla anguilla)-Vibrio vulnificus interaction in the gills: Role of the RtxA13 toxin.</title>
        <authorList>
            <person name="Callol A."/>
            <person name="Pajuelo D."/>
            <person name="Ebbesson L."/>
            <person name="Teles M."/>
            <person name="MacKenzie S."/>
            <person name="Amaro C."/>
        </authorList>
    </citation>
    <scope>NUCLEOTIDE SEQUENCE</scope>
</reference>
<dbReference type="EMBL" id="GBXM01097332">
    <property type="protein sequence ID" value="JAH11245.1"/>
    <property type="molecule type" value="Transcribed_RNA"/>
</dbReference>
<protein>
    <submittedName>
        <fullName evidence="1">Uncharacterized protein</fullName>
    </submittedName>
</protein>